<proteinExistence type="predicted"/>
<dbReference type="OrthoDB" id="2798932at2759"/>
<name>A0A8E2ARM7_9APHY</name>
<protein>
    <recommendedName>
        <fullName evidence="3">F-box domain-containing protein</fullName>
    </recommendedName>
</protein>
<organism evidence="1 2">
    <name type="scientific">Obba rivulosa</name>
    <dbReference type="NCBI Taxonomy" id="1052685"/>
    <lineage>
        <taxon>Eukaryota</taxon>
        <taxon>Fungi</taxon>
        <taxon>Dikarya</taxon>
        <taxon>Basidiomycota</taxon>
        <taxon>Agaricomycotina</taxon>
        <taxon>Agaricomycetes</taxon>
        <taxon>Polyporales</taxon>
        <taxon>Gelatoporiaceae</taxon>
        <taxon>Obba</taxon>
    </lineage>
</organism>
<evidence type="ECO:0000313" key="2">
    <source>
        <dbReference type="Proteomes" id="UP000250043"/>
    </source>
</evidence>
<reference evidence="1 2" key="1">
    <citation type="submission" date="2016-07" db="EMBL/GenBank/DDBJ databases">
        <title>Draft genome of the white-rot fungus Obba rivulosa 3A-2.</title>
        <authorList>
            <consortium name="DOE Joint Genome Institute"/>
            <person name="Miettinen O."/>
            <person name="Riley R."/>
            <person name="Acob R."/>
            <person name="Barry K."/>
            <person name="Cullen D."/>
            <person name="De Vries R."/>
            <person name="Hainaut M."/>
            <person name="Hatakka A."/>
            <person name="Henrissat B."/>
            <person name="Hilden K."/>
            <person name="Kuo R."/>
            <person name="Labutti K."/>
            <person name="Lipzen A."/>
            <person name="Makela M.R."/>
            <person name="Sandor L."/>
            <person name="Spatafora J.W."/>
            <person name="Grigoriev I.V."/>
            <person name="Hibbett D.S."/>
        </authorList>
    </citation>
    <scope>NUCLEOTIDE SEQUENCE [LARGE SCALE GENOMIC DNA]</scope>
    <source>
        <strain evidence="1 2">3A-2</strain>
    </source>
</reference>
<dbReference type="EMBL" id="KV722584">
    <property type="protein sequence ID" value="OCH85432.1"/>
    <property type="molecule type" value="Genomic_DNA"/>
</dbReference>
<evidence type="ECO:0000313" key="1">
    <source>
        <dbReference type="EMBL" id="OCH85432.1"/>
    </source>
</evidence>
<accession>A0A8E2ARM7</accession>
<evidence type="ECO:0008006" key="3">
    <source>
        <dbReference type="Google" id="ProtNLM"/>
    </source>
</evidence>
<dbReference type="AlphaFoldDB" id="A0A8E2ARM7"/>
<gene>
    <name evidence="1" type="ORF">OBBRIDRAFT_807533</name>
</gene>
<dbReference type="Proteomes" id="UP000250043">
    <property type="component" value="Unassembled WGS sequence"/>
</dbReference>
<keyword evidence="2" id="KW-1185">Reference proteome</keyword>
<sequence length="377" mass="42718">MSRRRKAQRTLRSGTMEVPGVQHEPVRSAEDMRLTDVLGALLNLNQNAAGLELLVDYTRIRNLKYIWPQVVVECKDLVPVTEVCRYWRQVVLGNPFLWSHINSFIPEIILERSRGVPLHVYVDIEMNLELVKQLVEDRRPFSAFYGRCPGHSLETLELVSARDELVFEGSTPRLRELVLYGTLVRLCLLSIDDIPFSKLHSWLSASPCLQELILSSLELDIDGENLEVVHLGHMQRLTVSDISDDSAQHFLDYITVGDSIAMQIFDTPSPVMPRKSTSRRFDQLHLEHTSRLFVIGQSSGAYIQPQPSSPEEWHRVITQGINVDDIRRLPTLDNICHVILDGLAGSSTTPIFPKLSCLRIMATAKEVDGSLLGRLYC</sequence>